<sequence length="260" mass="27723">MAAMTTAALAEASVVLDESISAAALTSASVNGEGLFEVAKLHMIREMALAGDPDQPRESAAQVALWVLIAVTAPGWLPPHVQQTVQAATRSGAATDPPSAATMAMWCHATAVRSAWWREHDKTIALADLLVRAFERAAEIGGSDIPEHSTRLITLAGCYDVRMRHRQGDGLDIVSDLQATLELVERGLAAEPVKPDMRLRGLRLKGRAALTYARLHADVAWLDSAATALRAAVDLADLGDPARSEDADLLCAAMAERRHP</sequence>
<name>A0ABQ4CGC5_9ACTN</name>
<gene>
    <name evidence="1" type="ORF">Air01nite_79170</name>
</gene>
<dbReference type="EMBL" id="BONC01000137">
    <property type="protein sequence ID" value="GIF61822.1"/>
    <property type="molecule type" value="Genomic_DNA"/>
</dbReference>
<dbReference type="Proteomes" id="UP000624325">
    <property type="component" value="Unassembled WGS sequence"/>
</dbReference>
<accession>A0ABQ4CGC5</accession>
<protein>
    <recommendedName>
        <fullName evidence="3">XRE family transcriptional regulator</fullName>
    </recommendedName>
</protein>
<comment type="caution">
    <text evidence="1">The sequence shown here is derived from an EMBL/GenBank/DDBJ whole genome shotgun (WGS) entry which is preliminary data.</text>
</comment>
<evidence type="ECO:0008006" key="3">
    <source>
        <dbReference type="Google" id="ProtNLM"/>
    </source>
</evidence>
<organism evidence="1 2">
    <name type="scientific">Asanoa iriomotensis</name>
    <dbReference type="NCBI Taxonomy" id="234613"/>
    <lineage>
        <taxon>Bacteria</taxon>
        <taxon>Bacillati</taxon>
        <taxon>Actinomycetota</taxon>
        <taxon>Actinomycetes</taxon>
        <taxon>Micromonosporales</taxon>
        <taxon>Micromonosporaceae</taxon>
        <taxon>Asanoa</taxon>
    </lineage>
</organism>
<dbReference type="RefSeq" id="WP_203708640.1">
    <property type="nucleotide sequence ID" value="NZ_BONC01000137.1"/>
</dbReference>
<evidence type="ECO:0000313" key="2">
    <source>
        <dbReference type="Proteomes" id="UP000624325"/>
    </source>
</evidence>
<proteinExistence type="predicted"/>
<keyword evidence="2" id="KW-1185">Reference proteome</keyword>
<reference evidence="1 2" key="1">
    <citation type="submission" date="2021-01" db="EMBL/GenBank/DDBJ databases">
        <title>Whole genome shotgun sequence of Asanoa iriomotensis NBRC 100142.</title>
        <authorList>
            <person name="Komaki H."/>
            <person name="Tamura T."/>
        </authorList>
    </citation>
    <scope>NUCLEOTIDE SEQUENCE [LARGE SCALE GENOMIC DNA]</scope>
    <source>
        <strain evidence="1 2">NBRC 100142</strain>
    </source>
</reference>
<evidence type="ECO:0000313" key="1">
    <source>
        <dbReference type="EMBL" id="GIF61822.1"/>
    </source>
</evidence>